<dbReference type="GO" id="GO:0005737">
    <property type="term" value="C:cytoplasm"/>
    <property type="evidence" value="ECO:0007669"/>
    <property type="project" value="UniProtKB-SubCell"/>
</dbReference>
<evidence type="ECO:0000256" key="3">
    <source>
        <dbReference type="ARBA" id="ARBA00019010"/>
    </source>
</evidence>
<organism evidence="11 12">
    <name type="scientific">Candidatus Daviesbacteria bacterium GW2011_GWA2_40_9</name>
    <dbReference type="NCBI Taxonomy" id="1618424"/>
    <lineage>
        <taxon>Bacteria</taxon>
        <taxon>Candidatus Daviesiibacteriota</taxon>
    </lineage>
</organism>
<keyword evidence="11" id="KW-0418">Kinase</keyword>
<keyword evidence="4" id="KW-0963">Cytoplasm</keyword>
<dbReference type="SUPFAM" id="SSF52540">
    <property type="entry name" value="P-loop containing nucleoside triphosphate hydrolases"/>
    <property type="match status" value="1"/>
</dbReference>
<name>A0A0G0X3V1_9BACT</name>
<evidence type="ECO:0000256" key="4">
    <source>
        <dbReference type="ARBA" id="ARBA00022490"/>
    </source>
</evidence>
<evidence type="ECO:0000256" key="7">
    <source>
        <dbReference type="ARBA" id="ARBA00022741"/>
    </source>
</evidence>
<dbReference type="EMBL" id="LCAB01000016">
    <property type="protein sequence ID" value="KKR82292.1"/>
    <property type="molecule type" value="Genomic_DNA"/>
</dbReference>
<dbReference type="PATRIC" id="fig|1618424.3.peg.1014"/>
<keyword evidence="9" id="KW-0460">Magnesium</keyword>
<evidence type="ECO:0000256" key="8">
    <source>
        <dbReference type="ARBA" id="ARBA00022840"/>
    </source>
</evidence>
<dbReference type="Gene3D" id="3.40.50.300">
    <property type="entry name" value="P-loop containing nucleotide triphosphate hydrolases"/>
    <property type="match status" value="1"/>
</dbReference>
<comment type="similarity">
    <text evidence="2">Belongs to the TsaE family.</text>
</comment>
<dbReference type="PANTHER" id="PTHR33540:SF2">
    <property type="entry name" value="TRNA THREONYLCARBAMOYLADENOSINE BIOSYNTHESIS PROTEIN TSAE"/>
    <property type="match status" value="1"/>
</dbReference>
<evidence type="ECO:0000256" key="1">
    <source>
        <dbReference type="ARBA" id="ARBA00004496"/>
    </source>
</evidence>
<keyword evidence="5" id="KW-0819">tRNA processing</keyword>
<keyword evidence="7" id="KW-0547">Nucleotide-binding</keyword>
<dbReference type="GO" id="GO:0046872">
    <property type="term" value="F:metal ion binding"/>
    <property type="evidence" value="ECO:0007669"/>
    <property type="project" value="UniProtKB-KW"/>
</dbReference>
<comment type="caution">
    <text evidence="11">The sequence shown here is derived from an EMBL/GenBank/DDBJ whole genome shotgun (WGS) entry which is preliminary data.</text>
</comment>
<dbReference type="AlphaFoldDB" id="A0A0G0X3V1"/>
<keyword evidence="11" id="KW-0808">Transferase</keyword>
<protein>
    <recommendedName>
        <fullName evidence="3">tRNA threonylcarbamoyladenosine biosynthesis protein TsaE</fullName>
    </recommendedName>
    <alternativeName>
        <fullName evidence="10">t(6)A37 threonylcarbamoyladenosine biosynthesis protein TsaE</fullName>
    </alternativeName>
</protein>
<dbReference type="Pfam" id="PF02367">
    <property type="entry name" value="TsaE"/>
    <property type="match status" value="1"/>
</dbReference>
<evidence type="ECO:0000256" key="2">
    <source>
        <dbReference type="ARBA" id="ARBA00007599"/>
    </source>
</evidence>
<evidence type="ECO:0000313" key="12">
    <source>
        <dbReference type="Proteomes" id="UP000034601"/>
    </source>
</evidence>
<gene>
    <name evidence="11" type="ORF">UU29_C0016G0003</name>
</gene>
<reference evidence="11 12" key="1">
    <citation type="journal article" date="2015" name="Nature">
        <title>rRNA introns, odd ribosomes, and small enigmatic genomes across a large radiation of phyla.</title>
        <authorList>
            <person name="Brown C.T."/>
            <person name="Hug L.A."/>
            <person name="Thomas B.C."/>
            <person name="Sharon I."/>
            <person name="Castelle C.J."/>
            <person name="Singh A."/>
            <person name="Wilkins M.J."/>
            <person name="Williams K.H."/>
            <person name="Banfield J.F."/>
        </authorList>
    </citation>
    <scope>NUCLEOTIDE SEQUENCE [LARGE SCALE GENOMIC DNA]</scope>
</reference>
<evidence type="ECO:0000256" key="6">
    <source>
        <dbReference type="ARBA" id="ARBA00022723"/>
    </source>
</evidence>
<dbReference type="NCBIfam" id="TIGR00150">
    <property type="entry name" value="T6A_YjeE"/>
    <property type="match status" value="1"/>
</dbReference>
<comment type="subcellular location">
    <subcellularLocation>
        <location evidence="1">Cytoplasm</location>
    </subcellularLocation>
</comment>
<keyword evidence="6" id="KW-0479">Metal-binding</keyword>
<evidence type="ECO:0000256" key="10">
    <source>
        <dbReference type="ARBA" id="ARBA00032441"/>
    </source>
</evidence>
<evidence type="ECO:0000256" key="5">
    <source>
        <dbReference type="ARBA" id="ARBA00022694"/>
    </source>
</evidence>
<evidence type="ECO:0000313" key="11">
    <source>
        <dbReference type="EMBL" id="KKR82292.1"/>
    </source>
</evidence>
<dbReference type="Proteomes" id="UP000034601">
    <property type="component" value="Unassembled WGS sequence"/>
</dbReference>
<dbReference type="GO" id="GO:0016301">
    <property type="term" value="F:kinase activity"/>
    <property type="evidence" value="ECO:0007669"/>
    <property type="project" value="UniProtKB-KW"/>
</dbReference>
<dbReference type="GO" id="GO:0002949">
    <property type="term" value="P:tRNA threonylcarbamoyladenosine modification"/>
    <property type="evidence" value="ECO:0007669"/>
    <property type="project" value="InterPro"/>
</dbReference>
<sequence length="140" mass="15916">MKFITYSAGETQQVAKNLAQQYHQGGIMALFGELGTGKTTFTQGFAEGLQVSGKIISPTFTLIREYPLPSQPQAKLYHIDLYRLESPKDIEQLGIREIFDNRHNIVLIEWADKLGKILPPQAVRIYLKNLGQNTREIEIR</sequence>
<keyword evidence="8" id="KW-0067">ATP-binding</keyword>
<evidence type="ECO:0000256" key="9">
    <source>
        <dbReference type="ARBA" id="ARBA00022842"/>
    </source>
</evidence>
<dbReference type="InterPro" id="IPR027417">
    <property type="entry name" value="P-loop_NTPase"/>
</dbReference>
<dbReference type="PANTHER" id="PTHR33540">
    <property type="entry name" value="TRNA THREONYLCARBAMOYLADENOSINE BIOSYNTHESIS PROTEIN TSAE"/>
    <property type="match status" value="1"/>
</dbReference>
<dbReference type="GO" id="GO:0005524">
    <property type="term" value="F:ATP binding"/>
    <property type="evidence" value="ECO:0007669"/>
    <property type="project" value="UniProtKB-KW"/>
</dbReference>
<accession>A0A0G0X3V1</accession>
<dbReference type="InterPro" id="IPR003442">
    <property type="entry name" value="T6A_TsaE"/>
</dbReference>
<proteinExistence type="inferred from homology"/>